<sequence length="84" mass="9947">MKNVRVKKVDEGEWSKVVARMKEREKNRMEYDKKDTTVTLNDNDDTITIEGNFVVIDGTDSNDDGYRVEGKRSFAWERYKHEKT</sequence>
<name>A0A382BR11_9ZZZZ</name>
<organism evidence="1">
    <name type="scientific">marine metagenome</name>
    <dbReference type="NCBI Taxonomy" id="408172"/>
    <lineage>
        <taxon>unclassified sequences</taxon>
        <taxon>metagenomes</taxon>
        <taxon>ecological metagenomes</taxon>
    </lineage>
</organism>
<reference evidence="1" key="1">
    <citation type="submission" date="2018-05" db="EMBL/GenBank/DDBJ databases">
        <authorList>
            <person name="Lanie J.A."/>
            <person name="Ng W.-L."/>
            <person name="Kazmierczak K.M."/>
            <person name="Andrzejewski T.M."/>
            <person name="Davidsen T.M."/>
            <person name="Wayne K.J."/>
            <person name="Tettelin H."/>
            <person name="Glass J.I."/>
            <person name="Rusch D."/>
            <person name="Podicherti R."/>
            <person name="Tsui H.-C.T."/>
            <person name="Winkler M.E."/>
        </authorList>
    </citation>
    <scope>NUCLEOTIDE SEQUENCE</scope>
</reference>
<dbReference type="EMBL" id="UINC01030974">
    <property type="protein sequence ID" value="SVB16256.1"/>
    <property type="molecule type" value="Genomic_DNA"/>
</dbReference>
<proteinExistence type="predicted"/>
<protein>
    <submittedName>
        <fullName evidence="1">Uncharacterized protein</fullName>
    </submittedName>
</protein>
<accession>A0A382BR11</accession>
<gene>
    <name evidence="1" type="ORF">METZ01_LOCUS169110</name>
</gene>
<dbReference type="AlphaFoldDB" id="A0A382BR11"/>
<evidence type="ECO:0000313" key="1">
    <source>
        <dbReference type="EMBL" id="SVB16256.1"/>
    </source>
</evidence>